<protein>
    <submittedName>
        <fullName evidence="11">Uncharacterized protein</fullName>
    </submittedName>
</protein>
<dbReference type="InterPro" id="IPR050091">
    <property type="entry name" value="PKS_NRPS_Biosynth_Enz"/>
</dbReference>
<dbReference type="Pfam" id="PF14765">
    <property type="entry name" value="PS-DH"/>
    <property type="match status" value="1"/>
</dbReference>
<dbReference type="Gene3D" id="3.90.180.10">
    <property type="entry name" value="Medium-chain alcohol dehydrogenases, catalytic domain"/>
    <property type="match status" value="1"/>
</dbReference>
<comment type="caution">
    <text evidence="7">Lacks conserved residue(s) required for the propagation of feature annotation.</text>
</comment>
<dbReference type="PROSITE" id="PS50075">
    <property type="entry name" value="CARRIER"/>
    <property type="match status" value="1"/>
</dbReference>
<name>A0A813I6S6_POLGL</name>
<dbReference type="Gene3D" id="1.10.1200.10">
    <property type="entry name" value="ACP-like"/>
    <property type="match status" value="1"/>
</dbReference>
<evidence type="ECO:0000256" key="1">
    <source>
        <dbReference type="ARBA" id="ARBA00022450"/>
    </source>
</evidence>
<evidence type="ECO:0000259" key="10">
    <source>
        <dbReference type="PROSITE" id="PS52019"/>
    </source>
</evidence>
<dbReference type="EMBL" id="CAJNNW010003511">
    <property type="protein sequence ID" value="CAE8645461.1"/>
    <property type="molecule type" value="Genomic_DNA"/>
</dbReference>
<dbReference type="SMART" id="SM00823">
    <property type="entry name" value="PKS_PP"/>
    <property type="match status" value="1"/>
</dbReference>
<feature type="region of interest" description="Disordered" evidence="8">
    <location>
        <begin position="1701"/>
        <end position="1726"/>
    </location>
</feature>
<dbReference type="PANTHER" id="PTHR43775:SF37">
    <property type="entry name" value="SI:DKEY-61P9.11"/>
    <property type="match status" value="1"/>
</dbReference>
<dbReference type="InterPro" id="IPR049551">
    <property type="entry name" value="PKS_DH_C"/>
</dbReference>
<dbReference type="SMART" id="SM00826">
    <property type="entry name" value="PKS_DH"/>
    <property type="match status" value="1"/>
</dbReference>
<dbReference type="InterPro" id="IPR057326">
    <property type="entry name" value="KR_dom"/>
</dbReference>
<dbReference type="SUPFAM" id="SSF53901">
    <property type="entry name" value="Thiolase-like"/>
    <property type="match status" value="1"/>
</dbReference>
<comment type="caution">
    <text evidence="11">The sequence shown here is derived from an EMBL/GenBank/DDBJ whole genome shotgun (WGS) entry which is preliminary data.</text>
</comment>
<dbReference type="InterPro" id="IPR036736">
    <property type="entry name" value="ACP-like_sf"/>
</dbReference>
<dbReference type="InterPro" id="IPR014043">
    <property type="entry name" value="Acyl_transferase_dom"/>
</dbReference>
<dbReference type="Pfam" id="PF00550">
    <property type="entry name" value="PP-binding"/>
    <property type="match status" value="1"/>
</dbReference>
<dbReference type="Pfam" id="PF08659">
    <property type="entry name" value="KR"/>
    <property type="match status" value="1"/>
</dbReference>
<dbReference type="InterPro" id="IPR009081">
    <property type="entry name" value="PP-bd_ACP"/>
</dbReference>
<dbReference type="GO" id="GO:0031177">
    <property type="term" value="F:phosphopantetheine binding"/>
    <property type="evidence" value="ECO:0007669"/>
    <property type="project" value="InterPro"/>
</dbReference>
<feature type="compositionally biased region" description="Low complexity" evidence="8">
    <location>
        <begin position="1709"/>
        <end position="1724"/>
    </location>
</feature>
<dbReference type="Proteomes" id="UP000626109">
    <property type="component" value="Unassembled WGS sequence"/>
</dbReference>
<dbReference type="Gene3D" id="3.30.70.3290">
    <property type="match status" value="1"/>
</dbReference>
<dbReference type="Gene3D" id="3.40.50.11460">
    <property type="match status" value="1"/>
</dbReference>
<evidence type="ECO:0000256" key="7">
    <source>
        <dbReference type="PROSITE-ProRule" id="PRU01363"/>
    </source>
</evidence>
<feature type="domain" description="PKS/mFAS DH" evidence="10">
    <location>
        <begin position="442"/>
        <end position="740"/>
    </location>
</feature>
<dbReference type="SUPFAM" id="SSF50129">
    <property type="entry name" value="GroES-like"/>
    <property type="match status" value="1"/>
</dbReference>
<sequence>MAGLLKLTAQLQRSHPTAAPNLHLHQLNTHIFEDTLDFAARFISESTRAASQTATASVSSFGFGGTNGHVVLQAPRDAAELAAAKTASPVQEAAALPASRRVAFLFTGQGSQYPDMGKQLYDSEPVFRAALDRCAKVLDGLLPTPLLQVMFPPTSPVGEGTTLLDDTQYSQPAIFSLQFALCEFWSSRGIQPCAVLGHSVGEYCAAVVAGALPLEDGLRLIAARGRCITERCKAGEGSMVAIFAPEAEVQAAIGAAKAVEVSVAAVNGPKMTVLSGRSAEVDKVLAKLGGSSKALNVSHAFHSPLMVPALEPFRKEAETVKLSKPSGGVRFFSTLLAKEVSEELSSVQYWVDHIPGAVRFSAGLQALQDAVQPEAYVEIGAMPTLVNMGKRFIAKGPHWLPSLDPKAGSDQAVMEKSQVAVGGRSSAATSGASADSSARPSLEFRRQPFPWREPGHPLIRRKSIRPDGAAVLSCLMEGHVLVVVPGACYLEMILAGVTEHLGRQQAWCVETLGFAKPLVLRLSSEGRLEEPVELRLVIWADGRLEVESEVGSDPEDSIVSTHVEASLVQLAGGWAANRPVEDDRHDLEQLRGKCREVVDIDLMYSFGVKSGLPLQPRFRAVRQVQVEKADARGFARLEMERDGTQVGFLLGPSVIDSSFQSLMALADPAVGLGSLKIPLSIKRLQPTGRAFSIGVWNYFQLLDWTEHSTLFKSWLINDAGETVLHFDSVHLQEVRDEHLQKVLQSSGRLGVEQQALYSTEWRPLPSLAEAGEQATKGEGKWLVLGRTDNITSLALEKDTRCVCVSHGKVKGKARSTDMCDEAALQAVLREQDWGAVVFVGFSSSQGGSDAEDVDVLELALHLFRAASAASSGRPAPLPVWLVTKGASTAPAAGAGSPTHAGLWGFARSARLEEPDSLRVVCLDLDPFSLESLGAALTSSLAEAQEQQGGARVEEELAICSSSAAGAAQLCGSRLVRSQVRARGPIRLNMPARGALTGLRPVPQAAHRPTVPGFARVRVRAVGLNFRDVLNVMGLYPGDPGPPGADCAGTVLEVGERVEHIRPGEDIFGEAPGCLSTYHLAPAPLLTQKPPSWSFEEACTMPVIFVTVEESLGDLAKLKKGERVLVHAAAGGVGLVAIQYAQFVGAEVFATAGADEKHDFLRGLGVKYITSSRNGAKFEEEMRQFLQEDGAEGVDVVLNSLSHDDYIPRSLALLRQGGRFMEIGKRGIWTHEQMREARPDVQYERIEADTMMEKEPWRYNGYLKRLLERVDAGGLLPINMHVFQGFEEGVAALQFLQRAQNIGKVVISEPSRMLCSQRPETAGPMLLSGGTGALGVVAAQFLVEEGAKSLCLLSRGGRPSADVQAKWDWLQAAAVEVQVRRCDVSDEASVAALALECQGPFAGLLHLAGALADGMLPNLNRDMFQQSYGPKVHGLHRLIKHLQFEGVAPFVLFSSTSSLFGAPGQGNYAAANCVLDALAPHWTALKERQAVAVQWGPWAEVGMAAQKGTVQRAKASGIGSLSNSQGMAILGSLLRQQAVGGGPSPGVSLVGAAHIKWPKFLRTAYDGGAPAFLEDLQVEAAKAAVADGSNDKGADAMVALAALSQEERAAAIKESVLRLARDVVGDEELSMDAPLLESGMDSLSGVEFKNRLQQEFGGMRIPNSAVFDYPTAEALAGFVGVQFDATSSAAAPISQPALQNGSSRAEVGFSSSQEGSSSSSSSSPRRLLERLNERTTGSPVFLVPGAGLQAAGFQALAALLPVPAYGISWPKA</sequence>
<keyword evidence="3" id="KW-0808">Transferase</keyword>
<dbReference type="InterPro" id="IPR001227">
    <property type="entry name" value="Ac_transferase_dom_sf"/>
</dbReference>
<feature type="domain" description="Carrier" evidence="9">
    <location>
        <begin position="1606"/>
        <end position="1682"/>
    </location>
</feature>
<evidence type="ECO:0000256" key="2">
    <source>
        <dbReference type="ARBA" id="ARBA00022553"/>
    </source>
</evidence>
<dbReference type="InterPro" id="IPR001307">
    <property type="entry name" value="Thiosulphate_STrfase_CS"/>
</dbReference>
<dbReference type="SMART" id="SM00829">
    <property type="entry name" value="PKS_ER"/>
    <property type="match status" value="1"/>
</dbReference>
<dbReference type="SUPFAM" id="SSF52151">
    <property type="entry name" value="FabD/lysophospholipase-like"/>
    <property type="match status" value="1"/>
</dbReference>
<dbReference type="Pfam" id="PF08240">
    <property type="entry name" value="ADH_N"/>
    <property type="match status" value="1"/>
</dbReference>
<dbReference type="InterPro" id="IPR049900">
    <property type="entry name" value="PKS_mFAS_DH"/>
</dbReference>
<dbReference type="Pfam" id="PF00698">
    <property type="entry name" value="Acyl_transf_1"/>
    <property type="match status" value="1"/>
</dbReference>
<dbReference type="Gene3D" id="3.40.366.10">
    <property type="entry name" value="Malonyl-Coenzyme A Acyl Carrier Protein, domain 2"/>
    <property type="match status" value="1"/>
</dbReference>
<dbReference type="GO" id="GO:0004312">
    <property type="term" value="F:fatty acid synthase activity"/>
    <property type="evidence" value="ECO:0007669"/>
    <property type="project" value="TreeGrafter"/>
</dbReference>
<dbReference type="InterPro" id="IPR020843">
    <property type="entry name" value="ER"/>
</dbReference>
<evidence type="ECO:0000256" key="3">
    <source>
        <dbReference type="ARBA" id="ARBA00022679"/>
    </source>
</evidence>
<dbReference type="GO" id="GO:0016491">
    <property type="term" value="F:oxidoreductase activity"/>
    <property type="evidence" value="ECO:0007669"/>
    <property type="project" value="InterPro"/>
</dbReference>
<evidence type="ECO:0000313" key="11">
    <source>
        <dbReference type="EMBL" id="CAE8645461.1"/>
    </source>
</evidence>
<organism evidence="11 12">
    <name type="scientific">Polarella glacialis</name>
    <name type="common">Dinoflagellate</name>
    <dbReference type="NCBI Taxonomy" id="89957"/>
    <lineage>
        <taxon>Eukaryota</taxon>
        <taxon>Sar</taxon>
        <taxon>Alveolata</taxon>
        <taxon>Dinophyceae</taxon>
        <taxon>Suessiales</taxon>
        <taxon>Suessiaceae</taxon>
        <taxon>Polarella</taxon>
    </lineage>
</organism>
<dbReference type="PROSITE" id="PS00380">
    <property type="entry name" value="RHODANESE_1"/>
    <property type="match status" value="1"/>
</dbReference>
<dbReference type="Gene3D" id="3.10.129.110">
    <property type="entry name" value="Polyketide synthase dehydratase"/>
    <property type="match status" value="1"/>
</dbReference>
<keyword evidence="4" id="KW-0521">NADP</keyword>
<feature type="region of interest" description="N-terminal hotdog fold" evidence="7">
    <location>
        <begin position="442"/>
        <end position="574"/>
    </location>
</feature>
<reference evidence="11" key="1">
    <citation type="submission" date="2021-02" db="EMBL/GenBank/DDBJ databases">
        <authorList>
            <person name="Dougan E. K."/>
            <person name="Rhodes N."/>
            <person name="Thang M."/>
            <person name="Chan C."/>
        </authorList>
    </citation>
    <scope>NUCLEOTIDE SEQUENCE</scope>
</reference>
<keyword evidence="5" id="KW-0511">Multifunctional enzyme</keyword>
<dbReference type="CDD" id="cd05195">
    <property type="entry name" value="enoyl_red"/>
    <property type="match status" value="1"/>
</dbReference>
<dbReference type="InterPro" id="IPR020806">
    <property type="entry name" value="PKS_PP-bd"/>
</dbReference>
<keyword evidence="2" id="KW-0597">Phosphoprotein</keyword>
<dbReference type="GO" id="GO:0044550">
    <property type="term" value="P:secondary metabolite biosynthetic process"/>
    <property type="evidence" value="ECO:0007669"/>
    <property type="project" value="UniProtKB-ARBA"/>
</dbReference>
<dbReference type="Pfam" id="PF00107">
    <property type="entry name" value="ADH_zinc_N"/>
    <property type="match status" value="1"/>
</dbReference>
<dbReference type="InterPro" id="IPR036291">
    <property type="entry name" value="NAD(P)-bd_dom_sf"/>
</dbReference>
<dbReference type="PROSITE" id="PS52019">
    <property type="entry name" value="PKS_MFAS_DH"/>
    <property type="match status" value="1"/>
</dbReference>
<evidence type="ECO:0000256" key="5">
    <source>
        <dbReference type="ARBA" id="ARBA00023268"/>
    </source>
</evidence>
<dbReference type="SMART" id="SM00822">
    <property type="entry name" value="PKS_KR"/>
    <property type="match status" value="1"/>
</dbReference>
<dbReference type="SUPFAM" id="SSF51735">
    <property type="entry name" value="NAD(P)-binding Rossmann-fold domains"/>
    <property type="match status" value="3"/>
</dbReference>
<dbReference type="SUPFAM" id="SSF55048">
    <property type="entry name" value="Probable ACP-binding domain of malonyl-CoA ACP transacylase"/>
    <property type="match status" value="1"/>
</dbReference>
<evidence type="ECO:0000256" key="8">
    <source>
        <dbReference type="SAM" id="MobiDB-lite"/>
    </source>
</evidence>
<dbReference type="InterPro" id="IPR016036">
    <property type="entry name" value="Malonyl_transacylase_ACP-bd"/>
</dbReference>
<gene>
    <name evidence="11" type="ORF">PGLA2088_LOCUS3927</name>
</gene>
<dbReference type="InterPro" id="IPR013149">
    <property type="entry name" value="ADH-like_C"/>
</dbReference>
<evidence type="ECO:0000313" key="12">
    <source>
        <dbReference type="Proteomes" id="UP000626109"/>
    </source>
</evidence>
<dbReference type="Gene3D" id="3.40.47.10">
    <property type="match status" value="1"/>
</dbReference>
<feature type="region of interest" description="C-terminal hotdog fold" evidence="7">
    <location>
        <begin position="595"/>
        <end position="740"/>
    </location>
</feature>
<dbReference type="Gene3D" id="3.30.70.250">
    <property type="entry name" value="Malonyl-CoA ACP transacylase, ACP-binding"/>
    <property type="match status" value="1"/>
</dbReference>
<dbReference type="GO" id="GO:0006633">
    <property type="term" value="P:fatty acid biosynthetic process"/>
    <property type="evidence" value="ECO:0007669"/>
    <property type="project" value="TreeGrafter"/>
</dbReference>
<keyword evidence="1" id="KW-0596">Phosphopantetheine</keyword>
<dbReference type="InterPro" id="IPR016035">
    <property type="entry name" value="Acyl_Trfase/lysoPLipase"/>
</dbReference>
<dbReference type="GO" id="GO:0004792">
    <property type="term" value="F:thiosulfate-cyanide sulfurtransferase activity"/>
    <property type="evidence" value="ECO:0007669"/>
    <property type="project" value="InterPro"/>
</dbReference>
<dbReference type="SMART" id="SM00827">
    <property type="entry name" value="PKS_AT"/>
    <property type="match status" value="1"/>
</dbReference>
<dbReference type="SUPFAM" id="SSF47336">
    <property type="entry name" value="ACP-like"/>
    <property type="match status" value="1"/>
</dbReference>
<dbReference type="PANTHER" id="PTHR43775">
    <property type="entry name" value="FATTY ACID SYNTHASE"/>
    <property type="match status" value="1"/>
</dbReference>
<evidence type="ECO:0000256" key="4">
    <source>
        <dbReference type="ARBA" id="ARBA00022857"/>
    </source>
</evidence>
<dbReference type="InterPro" id="IPR013968">
    <property type="entry name" value="PKS_KR"/>
</dbReference>
<accession>A0A813I6S6</accession>
<dbReference type="InterPro" id="IPR016039">
    <property type="entry name" value="Thiolase-like"/>
</dbReference>
<evidence type="ECO:0000256" key="6">
    <source>
        <dbReference type="ARBA" id="ARBA00023315"/>
    </source>
</evidence>
<dbReference type="InterPro" id="IPR042104">
    <property type="entry name" value="PKS_dehydratase_sf"/>
</dbReference>
<keyword evidence="6" id="KW-0012">Acyltransferase</keyword>
<dbReference type="InterPro" id="IPR013154">
    <property type="entry name" value="ADH-like_N"/>
</dbReference>
<dbReference type="InterPro" id="IPR011032">
    <property type="entry name" value="GroES-like_sf"/>
</dbReference>
<dbReference type="InterPro" id="IPR020807">
    <property type="entry name" value="PKS_DH"/>
</dbReference>
<proteinExistence type="predicted"/>
<evidence type="ECO:0000259" key="9">
    <source>
        <dbReference type="PROSITE" id="PS50075"/>
    </source>
</evidence>
<dbReference type="Gene3D" id="3.40.50.720">
    <property type="entry name" value="NAD(P)-binding Rossmann-like Domain"/>
    <property type="match status" value="2"/>
</dbReference>